<dbReference type="EMBL" id="NBSK02000002">
    <property type="protein sequence ID" value="KAJ0221503.1"/>
    <property type="molecule type" value="Genomic_DNA"/>
</dbReference>
<sequence length="257" mass="29227">MLYGSRCPLRSIFKKNNKQLSGSSRCWKVVTFEQYLTWLCVFHNIQKHTRRLERMDTIVAGAKPKKQKLGKKVGGGCLVKKKRKLSGRRSGVVLSDTPPESSTKNDVDFDDPLYLHPSDHSLTTIISFKWLGNENFRVWKSSMTRASKARNKKGFIEGAKLKDNKDAIKSLKWDMVNAIVCSWILNSLSESIYIGHACSEFALDVCNELCETYYKADGSVVFDIHQQINSLTQGNLSVSDYFNKLDGLWKEFDGVIK</sequence>
<comment type="caution">
    <text evidence="2">The sequence shown here is derived from an EMBL/GenBank/DDBJ whole genome shotgun (WGS) entry which is preliminary data.</text>
</comment>
<evidence type="ECO:0000313" key="3">
    <source>
        <dbReference type="Proteomes" id="UP000235145"/>
    </source>
</evidence>
<evidence type="ECO:0000313" key="2">
    <source>
        <dbReference type="EMBL" id="KAJ0221503.1"/>
    </source>
</evidence>
<keyword evidence="3" id="KW-1185">Reference proteome</keyword>
<dbReference type="PANTHER" id="PTHR37610:SF97">
    <property type="entry name" value="RETROTRANSPOSON GAG DOMAIN-CONTAINING PROTEIN"/>
    <property type="match status" value="1"/>
</dbReference>
<proteinExistence type="predicted"/>
<organism evidence="2 3">
    <name type="scientific">Lactuca sativa</name>
    <name type="common">Garden lettuce</name>
    <dbReference type="NCBI Taxonomy" id="4236"/>
    <lineage>
        <taxon>Eukaryota</taxon>
        <taxon>Viridiplantae</taxon>
        <taxon>Streptophyta</taxon>
        <taxon>Embryophyta</taxon>
        <taxon>Tracheophyta</taxon>
        <taxon>Spermatophyta</taxon>
        <taxon>Magnoliopsida</taxon>
        <taxon>eudicotyledons</taxon>
        <taxon>Gunneridae</taxon>
        <taxon>Pentapetalae</taxon>
        <taxon>asterids</taxon>
        <taxon>campanulids</taxon>
        <taxon>Asterales</taxon>
        <taxon>Asteraceae</taxon>
        <taxon>Cichorioideae</taxon>
        <taxon>Cichorieae</taxon>
        <taxon>Lactucinae</taxon>
        <taxon>Lactuca</taxon>
    </lineage>
</organism>
<dbReference type="AlphaFoldDB" id="A0A9R1WCS7"/>
<dbReference type="Proteomes" id="UP000235145">
    <property type="component" value="Unassembled WGS sequence"/>
</dbReference>
<evidence type="ECO:0000259" key="1">
    <source>
        <dbReference type="Pfam" id="PF14244"/>
    </source>
</evidence>
<dbReference type="Pfam" id="PF14244">
    <property type="entry name" value="Retrotran_gag_3"/>
    <property type="match status" value="1"/>
</dbReference>
<dbReference type="InterPro" id="IPR029472">
    <property type="entry name" value="Copia-like_N"/>
</dbReference>
<reference evidence="2 3" key="1">
    <citation type="journal article" date="2017" name="Nat. Commun.">
        <title>Genome assembly with in vitro proximity ligation data and whole-genome triplication in lettuce.</title>
        <authorList>
            <person name="Reyes-Chin-Wo S."/>
            <person name="Wang Z."/>
            <person name="Yang X."/>
            <person name="Kozik A."/>
            <person name="Arikit S."/>
            <person name="Song C."/>
            <person name="Xia L."/>
            <person name="Froenicke L."/>
            <person name="Lavelle D.O."/>
            <person name="Truco M.J."/>
            <person name="Xia R."/>
            <person name="Zhu S."/>
            <person name="Xu C."/>
            <person name="Xu H."/>
            <person name="Xu X."/>
            <person name="Cox K."/>
            <person name="Korf I."/>
            <person name="Meyers B.C."/>
            <person name="Michelmore R.W."/>
        </authorList>
    </citation>
    <scope>NUCLEOTIDE SEQUENCE [LARGE SCALE GENOMIC DNA]</scope>
    <source>
        <strain evidence="3">cv. Salinas</strain>
        <tissue evidence="2">Seedlings</tissue>
    </source>
</reference>
<feature type="domain" description="Retrotransposon Copia-like N-terminal" evidence="1">
    <location>
        <begin position="116"/>
        <end position="159"/>
    </location>
</feature>
<gene>
    <name evidence="2" type="ORF">LSAT_V11C200052960</name>
</gene>
<accession>A0A9R1WCS7</accession>
<protein>
    <recommendedName>
        <fullName evidence="1">Retrotransposon Copia-like N-terminal domain-containing protein</fullName>
    </recommendedName>
</protein>
<name>A0A9R1WCS7_LACSA</name>
<dbReference type="PANTHER" id="PTHR37610">
    <property type="entry name" value="CCHC-TYPE DOMAIN-CONTAINING PROTEIN"/>
    <property type="match status" value="1"/>
</dbReference>